<name>A0AAN9NZU3_CROPI</name>
<dbReference type="GO" id="GO:0019783">
    <property type="term" value="F:ubiquitin-like protein peptidase activity"/>
    <property type="evidence" value="ECO:0007669"/>
    <property type="project" value="UniProtKB-ARBA"/>
</dbReference>
<dbReference type="PANTHER" id="PTHR48153">
    <property type="entry name" value="UFM1-SPECIFIC PROTEASE 2"/>
    <property type="match status" value="1"/>
</dbReference>
<evidence type="ECO:0000259" key="2">
    <source>
        <dbReference type="Pfam" id="PF07910"/>
    </source>
</evidence>
<protein>
    <recommendedName>
        <fullName evidence="2">UFSP1/2/DUB catalytic domain-containing protein</fullName>
    </recommendedName>
</protein>
<evidence type="ECO:0000313" key="4">
    <source>
        <dbReference type="Proteomes" id="UP001372338"/>
    </source>
</evidence>
<dbReference type="Gene3D" id="3.90.70.130">
    <property type="match status" value="1"/>
</dbReference>
<dbReference type="InterPro" id="IPR012462">
    <property type="entry name" value="UFSP1/2_DUB_cat"/>
</dbReference>
<feature type="domain" description="UFSP1/2/DUB catalytic" evidence="2">
    <location>
        <begin position="118"/>
        <end position="368"/>
    </location>
</feature>
<accession>A0AAN9NZU3</accession>
<keyword evidence="4" id="KW-1185">Reference proteome</keyword>
<comment type="caution">
    <text evidence="3">The sequence shown here is derived from an EMBL/GenBank/DDBJ whole genome shotgun (WGS) entry which is preliminary data.</text>
</comment>
<dbReference type="Proteomes" id="UP001372338">
    <property type="component" value="Unassembled WGS sequence"/>
</dbReference>
<evidence type="ECO:0000313" key="3">
    <source>
        <dbReference type="EMBL" id="KAK7282467.1"/>
    </source>
</evidence>
<dbReference type="AlphaFoldDB" id="A0AAN9NZU3"/>
<keyword evidence="1" id="KW-0378">Hydrolase</keyword>
<reference evidence="3 4" key="1">
    <citation type="submission" date="2024-01" db="EMBL/GenBank/DDBJ databases">
        <title>The genomes of 5 underutilized Papilionoideae crops provide insights into root nodulation and disease resistanc.</title>
        <authorList>
            <person name="Yuan L."/>
        </authorList>
    </citation>
    <scope>NUCLEOTIDE SEQUENCE [LARGE SCALE GENOMIC DNA]</scope>
    <source>
        <strain evidence="3">ZHUSHIDOU_FW_LH</strain>
        <tissue evidence="3">Leaf</tissue>
    </source>
</reference>
<sequence length="393" mass="44343">MNMNMDLSTCPFCNLSFPSSQIQRHANTHFDDLPQHFHAHQSFPSEQAASGSQFGETSGDYNCKYVGEARRDDGEWPMDEKISSLIGLQIRSEFYKVEGGLMSFLRNCLESEPENSKTILSGYVDHFQCLESEDVGWGCGWRNIQMLCSHLLVQRSEAREALFGGSGFVPDIPSLQRWLEIAWEKGFDAPGSAQFDHVIYGSKKWIGATECAALLRSFGLWARVVDFGPKECESCNISVPGSSVDDAMDKASSDKMVKNNGKKSKAYQVLMDFVWNYFSDKSSIQFGHQRVVISEKTPLYFQHDGHSRTIVGIQLQHQPDGILQYNLLILDPAHSTVALERSLREKVGWKKLVKRGMHTLKKPQYQLCYVDPGIASGEEMEKLKTIDSVFLEI</sequence>
<organism evidence="3 4">
    <name type="scientific">Crotalaria pallida</name>
    <name type="common">Smooth rattlebox</name>
    <name type="synonym">Crotalaria striata</name>
    <dbReference type="NCBI Taxonomy" id="3830"/>
    <lineage>
        <taxon>Eukaryota</taxon>
        <taxon>Viridiplantae</taxon>
        <taxon>Streptophyta</taxon>
        <taxon>Embryophyta</taxon>
        <taxon>Tracheophyta</taxon>
        <taxon>Spermatophyta</taxon>
        <taxon>Magnoliopsida</taxon>
        <taxon>eudicotyledons</taxon>
        <taxon>Gunneridae</taxon>
        <taxon>Pentapetalae</taxon>
        <taxon>rosids</taxon>
        <taxon>fabids</taxon>
        <taxon>Fabales</taxon>
        <taxon>Fabaceae</taxon>
        <taxon>Papilionoideae</taxon>
        <taxon>50 kb inversion clade</taxon>
        <taxon>genistoids sensu lato</taxon>
        <taxon>core genistoids</taxon>
        <taxon>Crotalarieae</taxon>
        <taxon>Crotalaria</taxon>
    </lineage>
</organism>
<dbReference type="EMBL" id="JAYWIO010000002">
    <property type="protein sequence ID" value="KAK7282467.1"/>
    <property type="molecule type" value="Genomic_DNA"/>
</dbReference>
<dbReference type="PANTHER" id="PTHR48153:SF4">
    <property type="entry name" value="UBIQUITIN CARBOXYL-TERMINAL HYDROLASE MUG105"/>
    <property type="match status" value="1"/>
</dbReference>
<gene>
    <name evidence="3" type="ORF">RIF29_11275</name>
</gene>
<dbReference type="Pfam" id="PF07910">
    <property type="entry name" value="Peptidase_C78"/>
    <property type="match status" value="1"/>
</dbReference>
<evidence type="ECO:0000256" key="1">
    <source>
        <dbReference type="ARBA" id="ARBA00022801"/>
    </source>
</evidence>
<proteinExistence type="predicted"/>